<keyword evidence="4" id="KW-0804">Transcription</keyword>
<protein>
    <recommendedName>
        <fullName evidence="4">Mediator of RNA polymerase II transcription subunit 20</fullName>
    </recommendedName>
    <alternativeName>
        <fullName evidence="4">Mediator complex subunit 20</fullName>
    </alternativeName>
</protein>
<reference evidence="5" key="1">
    <citation type="submission" date="2014-02" db="EMBL/GenBank/DDBJ databases">
        <authorList>
            <person name="Genoscope - CEA"/>
        </authorList>
    </citation>
    <scope>NUCLEOTIDE SEQUENCE</scope>
    <source>
        <strain evidence="5">LS3</strain>
    </source>
</reference>
<evidence type="ECO:0000256" key="2">
    <source>
        <dbReference type="ARBA" id="ARBA00010743"/>
    </source>
</evidence>
<evidence type="ECO:0000256" key="3">
    <source>
        <dbReference type="ARBA" id="ARBA00023242"/>
    </source>
</evidence>
<dbReference type="InterPro" id="IPR013921">
    <property type="entry name" value="Mediator_Med20"/>
</dbReference>
<keyword evidence="4" id="KW-0805">Transcription regulation</keyword>
<dbReference type="EMBL" id="HG937694">
    <property type="protein sequence ID" value="CDP37363.1"/>
    <property type="molecule type" value="Genomic_DNA"/>
</dbReference>
<comment type="function">
    <text evidence="4">Component of the Mediator complex, a coactivator involved in the regulated transcription of nearly all RNA polymerase II-dependent genes. Mediator functions as a bridge to convey information from gene-specific regulatory proteins to the basal RNA polymerase II transcription machinery. Mediator is recruited to promoters by direct interactions with regulatory proteins and serves as a scaffold for the assembly of a functional preinitiation complex with RNA polymerase II and the general transcription factors.</text>
</comment>
<dbReference type="Pfam" id="PF08612">
    <property type="entry name" value="Med20"/>
    <property type="match status" value="1"/>
</dbReference>
<dbReference type="Gene3D" id="3.30.310.180">
    <property type="match status" value="1"/>
</dbReference>
<organism evidence="5">
    <name type="scientific">Blastobotrys adeninivorans</name>
    <name type="common">Yeast</name>
    <name type="synonym">Arxula adeninivorans</name>
    <dbReference type="NCBI Taxonomy" id="409370"/>
    <lineage>
        <taxon>Eukaryota</taxon>
        <taxon>Fungi</taxon>
        <taxon>Dikarya</taxon>
        <taxon>Ascomycota</taxon>
        <taxon>Saccharomycotina</taxon>
        <taxon>Dipodascomycetes</taxon>
        <taxon>Dipodascales</taxon>
        <taxon>Trichomonascaceae</taxon>
        <taxon>Blastobotrys</taxon>
    </lineage>
</organism>
<gene>
    <name evidence="4" type="primary">MED20</name>
    <name evidence="5" type="ORF">GNLVRS02_ARAD1D09790g</name>
</gene>
<sequence length="189" mass="20839">MGATAVILDPSATLTRITSLHDQISNTLSTSLGKWAFEYKLFRENPASAGTSSSASPSSSFLYTLNFSQYPGDLFVLTNGTGVVMQGDFDSVLTTKLQSLWLPRQTIKAEGNAYQLQSGDFVFRTANLFLQGSFKGLVVQIEYTKECDDAEAIAKINEILANYELEYSNAKVGRTRMESAWQFVETISK</sequence>
<dbReference type="AlphaFoldDB" id="A0A060T8S7"/>
<comment type="subunit">
    <text evidence="4">Component of the Mediator complex.</text>
</comment>
<dbReference type="PANTHER" id="PTHR12465">
    <property type="entry name" value="UBIQUITIN SPECIFIC PROTEASE HOMOLOG 49"/>
    <property type="match status" value="1"/>
</dbReference>
<dbReference type="GO" id="GO:0006357">
    <property type="term" value="P:regulation of transcription by RNA polymerase II"/>
    <property type="evidence" value="ECO:0007669"/>
    <property type="project" value="InterPro"/>
</dbReference>
<dbReference type="PhylomeDB" id="A0A060T8S7"/>
<keyword evidence="4" id="KW-0010">Activator</keyword>
<evidence type="ECO:0000256" key="4">
    <source>
        <dbReference type="RuleBase" id="RU364152"/>
    </source>
</evidence>
<reference evidence="5" key="2">
    <citation type="submission" date="2014-06" db="EMBL/GenBank/DDBJ databases">
        <title>The complete genome of Blastobotrys (Arxula) adeninivorans LS3 - a yeast of biotechnological interest.</title>
        <authorList>
            <person name="Kunze G."/>
            <person name="Gaillardin C."/>
            <person name="Czernicka M."/>
            <person name="Durrens P."/>
            <person name="Martin T."/>
            <person name="Boer E."/>
            <person name="Gabaldon T."/>
            <person name="Cruz J."/>
            <person name="Talla E."/>
            <person name="Marck C."/>
            <person name="Goffeau A."/>
            <person name="Barbe V."/>
            <person name="Baret P."/>
            <person name="Baronian K."/>
            <person name="Beier S."/>
            <person name="Bleykasten C."/>
            <person name="Bode R."/>
            <person name="Casaregola S."/>
            <person name="Despons L."/>
            <person name="Fairhead C."/>
            <person name="Giersberg M."/>
            <person name="Gierski P."/>
            <person name="Hahnel U."/>
            <person name="Hartmann A."/>
            <person name="Jankowska D."/>
            <person name="Jubin C."/>
            <person name="Jung P."/>
            <person name="Lafontaine I."/>
            <person name="Leh-Louis V."/>
            <person name="Lemaire M."/>
            <person name="Marcet-Houben M."/>
            <person name="Mascher M."/>
            <person name="Morel G."/>
            <person name="Richard G.-F."/>
            <person name="Riechen J."/>
            <person name="Sacerdot C."/>
            <person name="Sarkar A."/>
            <person name="Savel G."/>
            <person name="Schacherer J."/>
            <person name="Sherman D."/>
            <person name="Straub M.-L."/>
            <person name="Stein N."/>
            <person name="Thierry A."/>
            <person name="Trautwein-Schult A."/>
            <person name="Westhof E."/>
            <person name="Worch S."/>
            <person name="Dujon B."/>
            <person name="Souciet J.-L."/>
            <person name="Wincker P."/>
            <person name="Scholz U."/>
            <person name="Neuveglise N."/>
        </authorList>
    </citation>
    <scope>NUCLEOTIDE SEQUENCE</scope>
    <source>
        <strain evidence="5">LS3</strain>
    </source>
</reference>
<dbReference type="GO" id="GO:0016592">
    <property type="term" value="C:mediator complex"/>
    <property type="evidence" value="ECO:0007669"/>
    <property type="project" value="InterPro"/>
</dbReference>
<accession>A0A060T8S7</accession>
<comment type="subcellular location">
    <subcellularLocation>
        <location evidence="1 4">Nucleus</location>
    </subcellularLocation>
</comment>
<comment type="similarity">
    <text evidence="2 4">Belongs to the Mediator complex subunit 20 family.</text>
</comment>
<keyword evidence="3 4" id="KW-0539">Nucleus</keyword>
<proteinExistence type="inferred from homology"/>
<evidence type="ECO:0000313" key="5">
    <source>
        <dbReference type="EMBL" id="CDP37363.1"/>
    </source>
</evidence>
<dbReference type="PANTHER" id="PTHR12465:SF0">
    <property type="entry name" value="MEDIATOR OF RNA POLYMERASE II TRANSCRIPTION SUBUNIT 20"/>
    <property type="match status" value="1"/>
</dbReference>
<evidence type="ECO:0000256" key="1">
    <source>
        <dbReference type="ARBA" id="ARBA00004123"/>
    </source>
</evidence>
<name>A0A060T8S7_BLAAD</name>
<dbReference type="GO" id="GO:0003713">
    <property type="term" value="F:transcription coactivator activity"/>
    <property type="evidence" value="ECO:0007669"/>
    <property type="project" value="TreeGrafter"/>
</dbReference>